<evidence type="ECO:0000256" key="1">
    <source>
        <dbReference type="ARBA" id="ARBA00022741"/>
    </source>
</evidence>
<gene>
    <name evidence="6" type="ORF">CO657_11120</name>
</gene>
<dbReference type="SMART" id="SM00487">
    <property type="entry name" value="DEXDc"/>
    <property type="match status" value="1"/>
</dbReference>
<evidence type="ECO:0000259" key="5">
    <source>
        <dbReference type="PROSITE" id="PS51194"/>
    </source>
</evidence>
<feature type="domain" description="Helicase C-terminal" evidence="5">
    <location>
        <begin position="1130"/>
        <end position="1298"/>
    </location>
</feature>
<dbReference type="GO" id="GO:0003676">
    <property type="term" value="F:nucleic acid binding"/>
    <property type="evidence" value="ECO:0007669"/>
    <property type="project" value="InterPro"/>
</dbReference>
<dbReference type="InterPro" id="IPR014001">
    <property type="entry name" value="Helicase_ATP-bd"/>
</dbReference>
<dbReference type="Proteomes" id="UP000220927">
    <property type="component" value="Chromosome"/>
</dbReference>
<dbReference type="InterPro" id="IPR001650">
    <property type="entry name" value="Helicase_C-like"/>
</dbReference>
<dbReference type="PANTHER" id="PTHR47957:SF3">
    <property type="entry name" value="ATP-DEPENDENT HELICASE HRQ1"/>
    <property type="match status" value="1"/>
</dbReference>
<dbReference type="GO" id="GO:0005524">
    <property type="term" value="F:ATP binding"/>
    <property type="evidence" value="ECO:0007669"/>
    <property type="project" value="UniProtKB-KW"/>
</dbReference>
<dbReference type="PROSITE" id="PS51194">
    <property type="entry name" value="HELICASE_CTER"/>
    <property type="match status" value="1"/>
</dbReference>
<protein>
    <submittedName>
        <fullName evidence="6">DEAD/DEAH box helicase</fullName>
    </submittedName>
</protein>
<evidence type="ECO:0000313" key="7">
    <source>
        <dbReference type="Proteomes" id="UP000220927"/>
    </source>
</evidence>
<dbReference type="Pfam" id="PF00271">
    <property type="entry name" value="Helicase_C"/>
    <property type="match status" value="1"/>
</dbReference>
<evidence type="ECO:0000256" key="2">
    <source>
        <dbReference type="ARBA" id="ARBA00022840"/>
    </source>
</evidence>
<dbReference type="GO" id="GO:0006289">
    <property type="term" value="P:nucleotide-excision repair"/>
    <property type="evidence" value="ECO:0007669"/>
    <property type="project" value="TreeGrafter"/>
</dbReference>
<dbReference type="SUPFAM" id="SSF52540">
    <property type="entry name" value="P-loop containing nucleoside triphosphate hydrolases"/>
    <property type="match status" value="2"/>
</dbReference>
<keyword evidence="1" id="KW-0547">Nucleotide-binding</keyword>
<feature type="compositionally biased region" description="Basic and acidic residues" evidence="3">
    <location>
        <begin position="280"/>
        <end position="300"/>
    </location>
</feature>
<dbReference type="PROSITE" id="PS51192">
    <property type="entry name" value="HELICASE_ATP_BIND_1"/>
    <property type="match status" value="1"/>
</dbReference>
<dbReference type="EMBL" id="CP034998">
    <property type="protein sequence ID" value="QAS78585.1"/>
    <property type="molecule type" value="Genomic_DNA"/>
</dbReference>
<keyword evidence="2" id="KW-0067">ATP-binding</keyword>
<keyword evidence="7" id="KW-1185">Reference proteome</keyword>
<dbReference type="Gene3D" id="3.40.50.300">
    <property type="entry name" value="P-loop containing nucleotide triphosphate hydrolases"/>
    <property type="match status" value="2"/>
</dbReference>
<feature type="domain" description="Helicase ATP-binding" evidence="4">
    <location>
        <begin position="122"/>
        <end position="428"/>
    </location>
</feature>
<keyword evidence="6" id="KW-0378">Hydrolase</keyword>
<dbReference type="SMART" id="SM00490">
    <property type="entry name" value="HELICc"/>
    <property type="match status" value="1"/>
</dbReference>
<accession>A0AAE5TXL8</accession>
<keyword evidence="6" id="KW-0347">Helicase</keyword>
<dbReference type="InterPro" id="IPR027417">
    <property type="entry name" value="P-loop_NTPase"/>
</dbReference>
<dbReference type="GO" id="GO:0036297">
    <property type="term" value="P:interstrand cross-link repair"/>
    <property type="evidence" value="ECO:0007669"/>
    <property type="project" value="TreeGrafter"/>
</dbReference>
<name>A0AAE5TXL8_9HYPH</name>
<proteinExistence type="predicted"/>
<dbReference type="PANTHER" id="PTHR47957">
    <property type="entry name" value="ATP-DEPENDENT HELICASE HRQ1"/>
    <property type="match status" value="1"/>
</dbReference>
<sequence length="1961" mass="215305">MLDPLGAFERIRELYISYLDTAFRVRRPALAAERRRLLRTSGTLATVPFLEPVPRYRSSPLALEDLADLESSENPIGHLSKSGRRAFAELALSGLYPGLAAEGEVTRKSIFKPYEHQMEMLAKGTRPGSPGIVTSGTGSGKTEAFMLPILAAIAEEAVKWSAPQPGYLANAWWRDTPSEFRLHREGEASDRPKALRALVLYPMNALVEDQLSRLRRTLTSPEATAVMDERFAGNRIFFGRYTGATPVAGHLVHPRRPHDRKEQDAAARRVARVAAAMSSYERDQELARTHDRNHPDDDPTRYLFPSVDESELVARWDMQATPPDILVTNVSMLGTMLSREVEAPVFDLTREWLERDDDSYFFLVLDELHLVRGSSGTEVSGLIRGLIAQLGLDRPEHRHKLRILASSASLPLDGEQRERSLRYLHDFFGPNGTSETADDPGATGPEDWASAIVPGTPEIPTPEKPLPLDGSPFRALIAVLSADGALIGKIGERSAELDAVVIDCAKALVAVPPQAAGDAAKEAIEAASAVLTAACRTADGNGLRATGAETLAERIFGEKTPAAMEALRGLTVLRGLGDKTHDLWGFKIDEKTTSFREHIFIRSIEGLFATPVDTFSGVDFAGVTIERGTSYGTVGEGHQRIFELVYCESCGEEFIGGRRGETGRSNGLAVELLPSSPELESLPETGATGNYEDLSYQDFAVFWPTTRPAQQGDTTDEAWSEATLDTRNGLVLGSVGEGRTGVRGRLFCLPPKLGNNLKAPGSAGPKCCPACGIDYSGRSAKFRQSPIRSFRTGFAKSSQLVATELFSVLHASGDLAKAVVFSDSRQDASRAALDIERRHHQDSRRQLLIECLEAFAADVPAEREALQARLNEAAAKMDHAEMSKILARLTALPQNGEGGRVPLSGVVETPVRTGQVVTDEAGPLLSRMIDIGMHPTDDVGIARIGEGDRREGFEWDELFRQEDKLVRWREQQDANALQAARTDVITDMRPLVDDVLFSKTYFALEETGLGYPSLFPAEGADHDRFDAYLRVFADAYRVRGNRWVEKNEQRKEWPTGLSVQNKRVKTFAAAAGLKEPAEELETVIERLRSLGHGNGFIDPEKLFVRLVDSDHGYFACTNCTRVHLHRGVGVCTRCAVKLPKEPTGKTAEIRERHFLARSIEHAADAGIEAFRLRCEELTGQTGSPADRLRRFRGIFVDGQDGGQGDLYRKAREIDVLSVTTTMEVGIDIGALQAVYQANMPPQRFNYQQRVGRAGRRGQAFSMVATLCRSRSHDLHYFMHPEAITGDAPPPPFLTSDHLAIPLRLLRKFWLIEAFDILRDECGEDYPGDDARADVHGEFVPAHIFYGEGSPWPERLARALDASIGVRDASARALGSGMPGREEELLQALTPEILIGELMGLREAGSGSNANLASFLAENGLLPMYGMPTRVRDLIIGTKSSDIGQPEWDKIDRDLDVAIYEFAPGQSLIRDKRKHTSIGFAAPTLILNDGRKNTVNFITTGGPNWYTDQANIAVCEACGATNTAPPGAVEDRRCSDCGKAIPAASFVRYYMPAGFRTAFRPSPLDQDDMVSKPTRRETSSEMEDITADPVDGTNMMFAIGDKASIIRRNDGPVNVNGGGDGFVVREAVQRSVLLRETPPKLWGNNLKFQFVVPDELTNTGKWSPPDHGGLPAVDETVRLMSRKRTDSFYMSMRTVPPLLAYDRLGGRSVYKTSMRAAAVSATQLLLQRAALELDIGPEEFETLEPRLRGGLPLLQIADTLVNGAGFSRRLAGSVGTSSLALQLVRSIVENPGDSLVSPYFTDEHRQTCNRSCYRCMQRYNNRGYHGLLDWRLGVGFLRSCLDENWKAGLNGDWSAPEISDWIEIASRSAAELQQLDPVNRTIATAGTLQLPAVVERKGGVVSTFVIVHPFWRLDDASTNAGLLGEALSHFGTGNVHFVDTFEAARRPVKATEFAKLRPAEAF</sequence>
<evidence type="ECO:0000313" key="6">
    <source>
        <dbReference type="EMBL" id="QAS78585.1"/>
    </source>
</evidence>
<feature type="region of interest" description="Disordered" evidence="3">
    <location>
        <begin position="1561"/>
        <end position="1586"/>
    </location>
</feature>
<dbReference type="RefSeq" id="WP_054185673.1">
    <property type="nucleotide sequence ID" value="NZ_CP034998.1"/>
</dbReference>
<feature type="region of interest" description="Disordered" evidence="3">
    <location>
        <begin position="278"/>
        <end position="302"/>
    </location>
</feature>
<organism evidence="6 7">
    <name type="scientific">Rhizobium acidisoli</name>
    <dbReference type="NCBI Taxonomy" id="1538158"/>
    <lineage>
        <taxon>Bacteria</taxon>
        <taxon>Pseudomonadati</taxon>
        <taxon>Pseudomonadota</taxon>
        <taxon>Alphaproteobacteria</taxon>
        <taxon>Hyphomicrobiales</taxon>
        <taxon>Rhizobiaceae</taxon>
        <taxon>Rhizobium/Agrobacterium group</taxon>
        <taxon>Rhizobium</taxon>
    </lineage>
</organism>
<reference evidence="6 7" key="1">
    <citation type="submission" date="2019-01" db="EMBL/GenBank/DDBJ databases">
        <title>Genomic insights into the origins and evolution of symbiotic genes in the Phaseolus vulgaris microsymbionts.</title>
        <authorList>
            <person name="Tong W."/>
        </authorList>
    </citation>
    <scope>NUCLEOTIDE SEQUENCE [LARGE SCALE GENOMIC DNA]</scope>
    <source>
        <strain evidence="6 7">FH23</strain>
    </source>
</reference>
<dbReference type="KEGG" id="rad:CO657_11120"/>
<dbReference type="GO" id="GO:0043138">
    <property type="term" value="F:3'-5' DNA helicase activity"/>
    <property type="evidence" value="ECO:0007669"/>
    <property type="project" value="TreeGrafter"/>
</dbReference>
<evidence type="ECO:0000256" key="3">
    <source>
        <dbReference type="SAM" id="MobiDB-lite"/>
    </source>
</evidence>
<dbReference type="Pfam" id="PF00270">
    <property type="entry name" value="DEAD"/>
    <property type="match status" value="1"/>
</dbReference>
<evidence type="ECO:0000259" key="4">
    <source>
        <dbReference type="PROSITE" id="PS51192"/>
    </source>
</evidence>
<dbReference type="InterPro" id="IPR011545">
    <property type="entry name" value="DEAD/DEAH_box_helicase_dom"/>
</dbReference>